<dbReference type="AlphaFoldDB" id="A0AAE5VNR1"/>
<accession>A0AAE5VNR1</accession>
<dbReference type="EMBL" id="NXEJ01000008">
    <property type="protein sequence ID" value="POO50638.1"/>
    <property type="molecule type" value="Genomic_DNA"/>
</dbReference>
<gene>
    <name evidence="1" type="ORF">CPJ18_18675</name>
</gene>
<reference evidence="1 2" key="1">
    <citation type="journal article" date="2018" name="Syst. Appl. Microbiol.">
        <title>Agrobacterium rosae sp. nov., isolated from galls on different agricultural crops.</title>
        <authorList>
            <person name="Kuzmanovic N."/>
            <person name="Pulawska J."/>
            <person name="Smalla K."/>
            <person name="Nesme X."/>
        </authorList>
    </citation>
    <scope>NUCLEOTIDE SEQUENCE [LARGE SCALE GENOMIC DNA]</scope>
    <source>
        <strain evidence="1 2">NCPPB 1650</strain>
    </source>
</reference>
<organism evidence="1 2">
    <name type="scientific">Agrobacterium rosae</name>
    <dbReference type="NCBI Taxonomy" id="1972867"/>
    <lineage>
        <taxon>Bacteria</taxon>
        <taxon>Pseudomonadati</taxon>
        <taxon>Pseudomonadota</taxon>
        <taxon>Alphaproteobacteria</taxon>
        <taxon>Hyphomicrobiales</taxon>
        <taxon>Rhizobiaceae</taxon>
        <taxon>Rhizobium/Agrobacterium group</taxon>
        <taxon>Agrobacterium</taxon>
    </lineage>
</organism>
<evidence type="ECO:0000313" key="2">
    <source>
        <dbReference type="Proteomes" id="UP000237447"/>
    </source>
</evidence>
<sequence>MVSELHAAGHKIIDFTIPAFVEAVAATGCDITAVGDEHCLLGDADLPDVQGDSVQPLLQEISERFGKRDHLRMEIVAFLH</sequence>
<protein>
    <submittedName>
        <fullName evidence="1">Uncharacterized protein</fullName>
    </submittedName>
</protein>
<dbReference type="Proteomes" id="UP000237447">
    <property type="component" value="Unassembled WGS sequence"/>
</dbReference>
<proteinExistence type="predicted"/>
<name>A0AAE5VNR1_9HYPH</name>
<comment type="caution">
    <text evidence="1">The sequence shown here is derived from an EMBL/GenBank/DDBJ whole genome shotgun (WGS) entry which is preliminary data.</text>
</comment>
<evidence type="ECO:0000313" key="1">
    <source>
        <dbReference type="EMBL" id="POO50638.1"/>
    </source>
</evidence>
<dbReference type="Gene3D" id="3.40.50.2000">
    <property type="entry name" value="Glycogen Phosphorylase B"/>
    <property type="match status" value="1"/>
</dbReference>